<dbReference type="Gene3D" id="1.10.1660.10">
    <property type="match status" value="1"/>
</dbReference>
<protein>
    <submittedName>
        <fullName evidence="6">Transcriptional regulator</fullName>
    </submittedName>
</protein>
<dbReference type="AlphaFoldDB" id="A0A0B6TVT9"/>
<dbReference type="SUPFAM" id="SSF89082">
    <property type="entry name" value="Antibiotic binding domain of TipA-like multidrug resistance regulators"/>
    <property type="match status" value="1"/>
</dbReference>
<accession>A0A0B6TVT9</accession>
<evidence type="ECO:0000256" key="4">
    <source>
        <dbReference type="ARBA" id="ARBA00023163"/>
    </source>
</evidence>
<dbReference type="PROSITE" id="PS50937">
    <property type="entry name" value="HTH_MERR_2"/>
    <property type="match status" value="1"/>
</dbReference>
<name>A0A0B6TVT9_9CORY</name>
<dbReference type="STRING" id="1224162.B840_10710"/>
<dbReference type="Gene3D" id="1.10.490.50">
    <property type="entry name" value="Antibiotic binding domain of TipA-like multidrug resistance regulators"/>
    <property type="match status" value="1"/>
</dbReference>
<dbReference type="KEGG" id="cmq:B840_10710"/>
<dbReference type="GO" id="GO:0003700">
    <property type="term" value="F:DNA-binding transcription factor activity"/>
    <property type="evidence" value="ECO:0007669"/>
    <property type="project" value="InterPro"/>
</dbReference>
<feature type="domain" description="HTH merR-type" evidence="5">
    <location>
        <begin position="1"/>
        <end position="72"/>
    </location>
</feature>
<dbReference type="SMART" id="SM00422">
    <property type="entry name" value="HTH_MERR"/>
    <property type="match status" value="1"/>
</dbReference>
<evidence type="ECO:0000259" key="5">
    <source>
        <dbReference type="PROSITE" id="PS50937"/>
    </source>
</evidence>
<evidence type="ECO:0000256" key="3">
    <source>
        <dbReference type="ARBA" id="ARBA00023159"/>
    </source>
</evidence>
<evidence type="ECO:0000256" key="2">
    <source>
        <dbReference type="ARBA" id="ARBA00023125"/>
    </source>
</evidence>
<dbReference type="OrthoDB" id="9809391at2"/>
<dbReference type="EMBL" id="CP007790">
    <property type="protein sequence ID" value="AJK69715.1"/>
    <property type="molecule type" value="Genomic_DNA"/>
</dbReference>
<dbReference type="InterPro" id="IPR047057">
    <property type="entry name" value="MerR_fam"/>
</dbReference>
<evidence type="ECO:0000256" key="1">
    <source>
        <dbReference type="ARBA" id="ARBA00023015"/>
    </source>
</evidence>
<dbReference type="PANTHER" id="PTHR30204:SF90">
    <property type="entry name" value="HTH-TYPE TRANSCRIPTIONAL ACTIVATOR MTA"/>
    <property type="match status" value="1"/>
</dbReference>
<dbReference type="GO" id="GO:0003677">
    <property type="term" value="F:DNA binding"/>
    <property type="evidence" value="ECO:0007669"/>
    <property type="project" value="UniProtKB-KW"/>
</dbReference>
<keyword evidence="7" id="KW-1185">Reference proteome</keyword>
<dbReference type="Proteomes" id="UP000031928">
    <property type="component" value="Chromosome"/>
</dbReference>
<sequence length="252" mass="28866">MTDHHIGEAADILHVTTRTLRHWDQIGLLVPTRRTWSDHRLYTDDDLERALQILVYRAAGLPLREIRELLDAPVDAAAKLRRQREVLVDRIGHLHRMVRAVDELLEGGDTMSMDEKVELFGGDWPGYREEARERWGGTPEWEQSQAVGASMSRADWEEVKREQDEFVALLADAADRRVEPGSAEAAAIVEKHRASIGRFYAVSREKQVLLARMYTQDQRFDATYRGHSAYLLALIEAQAEEEGVDPADVQWR</sequence>
<dbReference type="HOGENOM" id="CLU_060077_0_6_11"/>
<dbReference type="Pfam" id="PF13411">
    <property type="entry name" value="MerR_1"/>
    <property type="match status" value="1"/>
</dbReference>
<dbReference type="InterPro" id="IPR000551">
    <property type="entry name" value="MerR-type_HTH_dom"/>
</dbReference>
<dbReference type="SUPFAM" id="SSF46955">
    <property type="entry name" value="Putative DNA-binding domain"/>
    <property type="match status" value="1"/>
</dbReference>
<reference evidence="6 7" key="1">
    <citation type="submission" date="2014-05" db="EMBL/GenBank/DDBJ databases">
        <title>Complete genome sequence of Corynebacterium marinum DSM 44953.</title>
        <authorList>
            <person name="Schaffert L."/>
            <person name="Albersmeier A."/>
            <person name="Kalinowski J."/>
            <person name="Ruckert C."/>
        </authorList>
    </citation>
    <scope>NUCLEOTIDE SEQUENCE [LARGE SCALE GENOMIC DNA]</scope>
    <source>
        <strain evidence="6 7">DSM 44953</strain>
    </source>
</reference>
<dbReference type="InterPro" id="IPR009061">
    <property type="entry name" value="DNA-bd_dom_put_sf"/>
</dbReference>
<keyword evidence="3" id="KW-0010">Activator</keyword>
<keyword evidence="1" id="KW-0805">Transcription regulation</keyword>
<evidence type="ECO:0000313" key="6">
    <source>
        <dbReference type="EMBL" id="AJK69715.1"/>
    </source>
</evidence>
<dbReference type="InterPro" id="IPR012925">
    <property type="entry name" value="TipAS_dom"/>
</dbReference>
<evidence type="ECO:0000313" key="7">
    <source>
        <dbReference type="Proteomes" id="UP000031928"/>
    </source>
</evidence>
<dbReference type="RefSeq" id="WP_042622094.1">
    <property type="nucleotide sequence ID" value="NZ_CP007790.1"/>
</dbReference>
<proteinExistence type="predicted"/>
<dbReference type="PANTHER" id="PTHR30204">
    <property type="entry name" value="REDOX-CYCLING DRUG-SENSING TRANSCRIPTIONAL ACTIVATOR SOXR"/>
    <property type="match status" value="1"/>
</dbReference>
<dbReference type="Pfam" id="PF07739">
    <property type="entry name" value="TipAS"/>
    <property type="match status" value="1"/>
</dbReference>
<dbReference type="CDD" id="cd01106">
    <property type="entry name" value="HTH_TipAL-Mta"/>
    <property type="match status" value="1"/>
</dbReference>
<organism evidence="6 7">
    <name type="scientific">Corynebacterium marinum DSM 44953</name>
    <dbReference type="NCBI Taxonomy" id="1224162"/>
    <lineage>
        <taxon>Bacteria</taxon>
        <taxon>Bacillati</taxon>
        <taxon>Actinomycetota</taxon>
        <taxon>Actinomycetes</taxon>
        <taxon>Mycobacteriales</taxon>
        <taxon>Corynebacteriaceae</taxon>
        <taxon>Corynebacterium</taxon>
    </lineage>
</organism>
<keyword evidence="4" id="KW-0804">Transcription</keyword>
<keyword evidence="2" id="KW-0238">DNA-binding</keyword>
<gene>
    <name evidence="6" type="ORF">B840_10710</name>
</gene>
<dbReference type="InterPro" id="IPR036244">
    <property type="entry name" value="TipA-like_antibiotic-bd"/>
</dbReference>